<dbReference type="Pfam" id="PF00160">
    <property type="entry name" value="Pro_isomerase"/>
    <property type="match status" value="1"/>
</dbReference>
<dbReference type="OrthoDB" id="9807797at2"/>
<dbReference type="InterPro" id="IPR016024">
    <property type="entry name" value="ARM-type_fold"/>
</dbReference>
<protein>
    <recommendedName>
        <fullName evidence="1">peptidylprolyl isomerase</fullName>
        <ecNumber evidence="1">5.2.1.8</ecNumber>
    </recommendedName>
</protein>
<dbReference type="KEGG" id="fpf:DCC35_03115"/>
<dbReference type="InterPro" id="IPR002130">
    <property type="entry name" value="Cyclophilin-type_PPIase_dom"/>
</dbReference>
<dbReference type="InterPro" id="IPR044666">
    <property type="entry name" value="Cyclophilin_A-like"/>
</dbReference>
<dbReference type="PANTHER" id="PTHR45625:SF4">
    <property type="entry name" value="PEPTIDYLPROLYL ISOMERASE DOMAIN AND WD REPEAT-CONTAINING PROTEIN 1"/>
    <property type="match status" value="1"/>
</dbReference>
<organism evidence="5 6">
    <name type="scientific">Mangrovivirga cuniculi</name>
    <dbReference type="NCBI Taxonomy" id="2715131"/>
    <lineage>
        <taxon>Bacteria</taxon>
        <taxon>Pseudomonadati</taxon>
        <taxon>Bacteroidota</taxon>
        <taxon>Cytophagia</taxon>
        <taxon>Cytophagales</taxon>
        <taxon>Mangrovivirgaceae</taxon>
        <taxon>Mangrovivirga</taxon>
    </lineage>
</organism>
<reference evidence="5 6" key="1">
    <citation type="submission" date="2018-04" db="EMBL/GenBank/DDBJ databases">
        <title>Complete genome uncultured novel isolate.</title>
        <authorList>
            <person name="Merlino G."/>
        </authorList>
    </citation>
    <scope>NUCLEOTIDE SEQUENCE [LARGE SCALE GENOMIC DNA]</scope>
    <source>
        <strain evidence="6">R1DC9</strain>
    </source>
</reference>
<dbReference type="SUPFAM" id="SSF50891">
    <property type="entry name" value="Cyclophilin-like"/>
    <property type="match status" value="1"/>
</dbReference>
<dbReference type="SUPFAM" id="SSF48371">
    <property type="entry name" value="ARM repeat"/>
    <property type="match status" value="1"/>
</dbReference>
<evidence type="ECO:0000313" key="5">
    <source>
        <dbReference type="EMBL" id="QCK13820.1"/>
    </source>
</evidence>
<dbReference type="Gene3D" id="1.25.10.10">
    <property type="entry name" value="Leucine-rich Repeat Variant"/>
    <property type="match status" value="1"/>
</dbReference>
<evidence type="ECO:0000256" key="1">
    <source>
        <dbReference type="ARBA" id="ARBA00013194"/>
    </source>
</evidence>
<dbReference type="EC" id="5.2.1.8" evidence="1"/>
<dbReference type="PANTHER" id="PTHR45625">
    <property type="entry name" value="PEPTIDYL-PROLYL CIS-TRANS ISOMERASE-RELATED"/>
    <property type="match status" value="1"/>
</dbReference>
<dbReference type="InterPro" id="IPR011989">
    <property type="entry name" value="ARM-like"/>
</dbReference>
<keyword evidence="2" id="KW-0697">Rotamase</keyword>
<dbReference type="CDD" id="cd00317">
    <property type="entry name" value="cyclophilin"/>
    <property type="match status" value="1"/>
</dbReference>
<dbReference type="GO" id="GO:0003755">
    <property type="term" value="F:peptidyl-prolyl cis-trans isomerase activity"/>
    <property type="evidence" value="ECO:0007669"/>
    <property type="project" value="UniProtKB-KW"/>
</dbReference>
<dbReference type="Gene3D" id="2.40.100.10">
    <property type="entry name" value="Cyclophilin-like"/>
    <property type="match status" value="1"/>
</dbReference>
<dbReference type="RefSeq" id="WP_137089414.1">
    <property type="nucleotide sequence ID" value="NZ_CP028923.1"/>
</dbReference>
<dbReference type="PROSITE" id="PS50072">
    <property type="entry name" value="CSA_PPIASE_2"/>
    <property type="match status" value="1"/>
</dbReference>
<sequence length="643" mass="71922">MSKHLPLLLLLAILISCDSKDIQYSDNGFSWSDPEVNELYLASQNRNSEIVEESLSSENGFLILEALKIAGSFPSEKFTDEIKNLLRAEDQEIRKKAAFAAGQNGSPDLLEPLKDQLSEEQIPSVIKELLVSIGKIDGEQSIVFLSGFNPDSDAEIEGQTIGLFHCLLNNNITNSAVRQMTENVGNKNLSNEARRYAAGYLGRLPVGFDLNRYAGKLREAYTISNDEEEKQHLLIAFSRCNRDVKILEMLKGISENENEDFRYRVLALQSLQFFPYIEARESVYKAALSDIPKVAKEAANYFINLGNANDAVQYLSLGAKQKYLPASAMLLQAACKYGSKPVIEKVLPYVQDQFKKTSDPYDKAALMPIFMYSNEGIEELSLYAKEGNHPVIRTTALNTLTKNLLEDYKEDPDKVEQYADGLTNLLFASDTVVVRQTAGLFMSNDLSLQKYLDEKTISRIDTIEELSSLSKFLKTGSKPGNSRLRYNPSDYDVGILENYSDTINAEIITNEGVIEIELYPDIAPITVINFLKLSEDGYFSNNNYHRVENNFVIQDGCPRGDGYGHPPFRIISEFSPNSFEKGMLAMASSGRDTESSQWFITHRFSPHLDGAYTIFGSVSGALDEVYKVQTGTEILDIVITQGK</sequence>
<dbReference type="AlphaFoldDB" id="A0A4D7JK36"/>
<keyword evidence="6" id="KW-1185">Reference proteome</keyword>
<evidence type="ECO:0000256" key="3">
    <source>
        <dbReference type="ARBA" id="ARBA00023235"/>
    </source>
</evidence>
<dbReference type="InterPro" id="IPR029000">
    <property type="entry name" value="Cyclophilin-like_dom_sf"/>
</dbReference>
<evidence type="ECO:0000259" key="4">
    <source>
        <dbReference type="PROSITE" id="PS50072"/>
    </source>
</evidence>
<dbReference type="PROSITE" id="PS51257">
    <property type="entry name" value="PROKAR_LIPOPROTEIN"/>
    <property type="match status" value="1"/>
</dbReference>
<gene>
    <name evidence="5" type="ORF">DCC35_03115</name>
</gene>
<dbReference type="Proteomes" id="UP000298616">
    <property type="component" value="Chromosome"/>
</dbReference>
<feature type="domain" description="PPIase cyclophilin-type" evidence="4">
    <location>
        <begin position="512"/>
        <end position="629"/>
    </location>
</feature>
<proteinExistence type="predicted"/>
<keyword evidence="3" id="KW-0413">Isomerase</keyword>
<name>A0A4D7JK36_9BACT</name>
<accession>A0A4D7JK36</accession>
<evidence type="ECO:0000313" key="6">
    <source>
        <dbReference type="Proteomes" id="UP000298616"/>
    </source>
</evidence>
<dbReference type="PRINTS" id="PR00153">
    <property type="entry name" value="CSAPPISMRASE"/>
</dbReference>
<evidence type="ECO:0000256" key="2">
    <source>
        <dbReference type="ARBA" id="ARBA00023110"/>
    </source>
</evidence>
<dbReference type="EMBL" id="CP028923">
    <property type="protein sequence ID" value="QCK13820.1"/>
    <property type="molecule type" value="Genomic_DNA"/>
</dbReference>